<dbReference type="Gene3D" id="1.20.1280.20">
    <property type="entry name" value="HscB, C-terminal domain"/>
    <property type="match status" value="1"/>
</dbReference>
<dbReference type="SUPFAM" id="SSF52058">
    <property type="entry name" value="L domain-like"/>
    <property type="match status" value="1"/>
</dbReference>
<dbReference type="AlphaFoldDB" id="A0AAJ0FBG3"/>
<proteinExistence type="inferred from homology"/>
<feature type="region of interest" description="Disordered" evidence="3">
    <location>
        <begin position="262"/>
        <end position="288"/>
    </location>
</feature>
<dbReference type="InterPro" id="IPR036386">
    <property type="entry name" value="HscB_C_sf"/>
</dbReference>
<dbReference type="GO" id="GO:0005739">
    <property type="term" value="C:mitochondrion"/>
    <property type="evidence" value="ECO:0007669"/>
    <property type="project" value="TreeGrafter"/>
</dbReference>
<comment type="similarity">
    <text evidence="1">Belongs to the HscB family.</text>
</comment>
<dbReference type="InterPro" id="IPR032675">
    <property type="entry name" value="LRR_dom_sf"/>
</dbReference>
<protein>
    <recommendedName>
        <fullName evidence="4">Co-chaperone HscB C-terminal oligomerisation domain-containing protein</fullName>
    </recommendedName>
</protein>
<dbReference type="PANTHER" id="PTHR14021:SF15">
    <property type="entry name" value="IRON-SULFUR CLUSTER CO-CHAPERONE PROTEIN HSCB"/>
    <property type="match status" value="1"/>
</dbReference>
<evidence type="ECO:0000313" key="6">
    <source>
        <dbReference type="Proteomes" id="UP001239445"/>
    </source>
</evidence>
<evidence type="ECO:0000256" key="1">
    <source>
        <dbReference type="ARBA" id="ARBA00010476"/>
    </source>
</evidence>
<dbReference type="SUPFAM" id="SSF47144">
    <property type="entry name" value="HSC20 (HSCB), C-terminal oligomerisation domain"/>
    <property type="match status" value="1"/>
</dbReference>
<feature type="region of interest" description="Disordered" evidence="3">
    <location>
        <begin position="763"/>
        <end position="823"/>
    </location>
</feature>
<dbReference type="GO" id="GO:0051087">
    <property type="term" value="F:protein-folding chaperone binding"/>
    <property type="evidence" value="ECO:0007669"/>
    <property type="project" value="InterPro"/>
</dbReference>
<evidence type="ECO:0000256" key="2">
    <source>
        <dbReference type="ARBA" id="ARBA00023186"/>
    </source>
</evidence>
<dbReference type="InterPro" id="IPR036869">
    <property type="entry name" value="J_dom_sf"/>
</dbReference>
<keyword evidence="6" id="KW-1185">Reference proteome</keyword>
<evidence type="ECO:0000313" key="5">
    <source>
        <dbReference type="EMBL" id="KAK1757333.1"/>
    </source>
</evidence>
<dbReference type="Gene3D" id="3.80.10.10">
    <property type="entry name" value="Ribonuclease Inhibitor"/>
    <property type="match status" value="1"/>
</dbReference>
<dbReference type="Proteomes" id="UP001239445">
    <property type="component" value="Unassembled WGS sequence"/>
</dbReference>
<reference evidence="5" key="1">
    <citation type="submission" date="2023-06" db="EMBL/GenBank/DDBJ databases">
        <title>Genome-scale phylogeny and comparative genomics of the fungal order Sordariales.</title>
        <authorList>
            <consortium name="Lawrence Berkeley National Laboratory"/>
            <person name="Hensen N."/>
            <person name="Bonometti L."/>
            <person name="Westerberg I."/>
            <person name="Brannstrom I.O."/>
            <person name="Guillou S."/>
            <person name="Cros-Aarteil S."/>
            <person name="Calhoun S."/>
            <person name="Haridas S."/>
            <person name="Kuo A."/>
            <person name="Mondo S."/>
            <person name="Pangilinan J."/>
            <person name="Riley R."/>
            <person name="Labutti K."/>
            <person name="Andreopoulos B."/>
            <person name="Lipzen A."/>
            <person name="Chen C."/>
            <person name="Yanf M."/>
            <person name="Daum C."/>
            <person name="Ng V."/>
            <person name="Clum A."/>
            <person name="Steindorff A."/>
            <person name="Ohm R."/>
            <person name="Martin F."/>
            <person name="Silar P."/>
            <person name="Natvig D."/>
            <person name="Lalanne C."/>
            <person name="Gautier V."/>
            <person name="Ament-Velasquez S.L."/>
            <person name="Kruys A."/>
            <person name="Hutchinson M.I."/>
            <person name="Powell A.J."/>
            <person name="Barry K."/>
            <person name="Miller A.N."/>
            <person name="Grigoriev I.V."/>
            <person name="Debuchy R."/>
            <person name="Gladieux P."/>
            <person name="Thoren M.H."/>
            <person name="Johannesson H."/>
        </authorList>
    </citation>
    <scope>NUCLEOTIDE SEQUENCE</scope>
    <source>
        <strain evidence="5">PSN4</strain>
    </source>
</reference>
<feature type="domain" description="Co-chaperone HscB C-terminal oligomerisation" evidence="4">
    <location>
        <begin position="930"/>
        <end position="1001"/>
    </location>
</feature>
<feature type="region of interest" description="Disordered" evidence="3">
    <location>
        <begin position="1"/>
        <end position="69"/>
    </location>
</feature>
<evidence type="ECO:0000256" key="3">
    <source>
        <dbReference type="SAM" id="MobiDB-lite"/>
    </source>
</evidence>
<dbReference type="GO" id="GO:0051259">
    <property type="term" value="P:protein complex oligomerization"/>
    <property type="evidence" value="ECO:0007669"/>
    <property type="project" value="InterPro"/>
</dbReference>
<organism evidence="5 6">
    <name type="scientific">Echria macrotheca</name>
    <dbReference type="NCBI Taxonomy" id="438768"/>
    <lineage>
        <taxon>Eukaryota</taxon>
        <taxon>Fungi</taxon>
        <taxon>Dikarya</taxon>
        <taxon>Ascomycota</taxon>
        <taxon>Pezizomycotina</taxon>
        <taxon>Sordariomycetes</taxon>
        <taxon>Sordariomycetidae</taxon>
        <taxon>Sordariales</taxon>
        <taxon>Schizotheciaceae</taxon>
        <taxon>Echria</taxon>
    </lineage>
</organism>
<dbReference type="EMBL" id="MU839830">
    <property type="protein sequence ID" value="KAK1757333.1"/>
    <property type="molecule type" value="Genomic_DNA"/>
</dbReference>
<dbReference type="InterPro" id="IPR009073">
    <property type="entry name" value="HscB_oligo_C"/>
</dbReference>
<gene>
    <name evidence="5" type="ORF">QBC47DRAFT_295580</name>
</gene>
<dbReference type="GO" id="GO:0044571">
    <property type="term" value="P:[2Fe-2S] cluster assembly"/>
    <property type="evidence" value="ECO:0007669"/>
    <property type="project" value="InterPro"/>
</dbReference>
<dbReference type="PANTHER" id="PTHR14021">
    <property type="entry name" value="IRON-SULFUR CLUSTER CO-CHAPERONE PROTEIN HSCB"/>
    <property type="match status" value="1"/>
</dbReference>
<evidence type="ECO:0000259" key="4">
    <source>
        <dbReference type="Pfam" id="PF07743"/>
    </source>
</evidence>
<feature type="compositionally biased region" description="Low complexity" evidence="3">
    <location>
        <begin position="12"/>
        <end position="29"/>
    </location>
</feature>
<dbReference type="InterPro" id="IPR004640">
    <property type="entry name" value="HscB"/>
</dbReference>
<feature type="compositionally biased region" description="Basic and acidic residues" evidence="3">
    <location>
        <begin position="664"/>
        <end position="674"/>
    </location>
</feature>
<feature type="region of interest" description="Disordered" evidence="3">
    <location>
        <begin position="648"/>
        <end position="674"/>
    </location>
</feature>
<dbReference type="Gene3D" id="1.10.287.110">
    <property type="entry name" value="DnaJ domain"/>
    <property type="match status" value="1"/>
</dbReference>
<comment type="caution">
    <text evidence="5">The sequence shown here is derived from an EMBL/GenBank/DDBJ whole genome shotgun (WGS) entry which is preliminary data.</text>
</comment>
<dbReference type="NCBIfam" id="TIGR00714">
    <property type="entry name" value="hscB"/>
    <property type="match status" value="1"/>
</dbReference>
<dbReference type="GO" id="GO:0001671">
    <property type="term" value="F:ATPase activator activity"/>
    <property type="evidence" value="ECO:0007669"/>
    <property type="project" value="InterPro"/>
</dbReference>
<feature type="compositionally biased region" description="Low complexity" evidence="3">
    <location>
        <begin position="792"/>
        <end position="820"/>
    </location>
</feature>
<feature type="compositionally biased region" description="Low complexity" evidence="3">
    <location>
        <begin position="37"/>
        <end position="50"/>
    </location>
</feature>
<keyword evidence="2" id="KW-0143">Chaperone</keyword>
<name>A0AAJ0FBG3_9PEZI</name>
<accession>A0AAJ0FBG3</accession>
<dbReference type="SUPFAM" id="SSF46565">
    <property type="entry name" value="Chaperone J-domain"/>
    <property type="match status" value="1"/>
</dbReference>
<dbReference type="Pfam" id="PF07743">
    <property type="entry name" value="HSCB_C"/>
    <property type="match status" value="1"/>
</dbReference>
<sequence>MEPPKLQIRPRSSSVSSGSSAASNASWSRDSFESRMRTSSSSIRTSIESMPPASLDSRPGSSSGCPVHGPQGYYWQRPAPARIPQRRRAPGEIFAALSGEVLELILKELHNLHVKAGSDSCETCWMRDCVSVALSGRKFLKYAREALYQHIHLVGDDSPAMKKRTKLDHGARLVLLRRTLRANERIAVIVRSLKPPALPQSVEVTEYNNLVASVVMACPNLERLEGYHSSYNHCHQRLFQALSTRKRLKEMCWIIEQPPAPPAPTGTFQRHRMRPSSSHRSSPPEDMQSLERQSFLDYHLHWKQLTTLVIHCQFGSMLTPNTLLGRTLRQLPSLQNLHLSRLPPTTFYDGSLLALPPLKKLTLSHLPGITSAGLSSFATQTASASLESLTLVHIHIETLPVLARLFSNLTSLHTFNLVQPYAPSLPSDEAIWLFPYLASKTLRRLHWDMPYLPTRATTADTILAKSIQAAGFPNLRFLRAPNDPEGIFQALCRPVERADLPTDRYRGQQLSQYGAGQHKHTQSLQVGYGRPESGRLHTRTASAADATAKADTLFPPDALVMPRENSNLLQARLAAQSRIEKSRQFPRYSINVVNEHGVVVEKHGVGAFIGTAVSLVSYVLTPDEGGTDEGGGLVGVRDMLGDRGEALVLGGPGDGKGAKKGSKKEKGGEVSGEVRTREGCSGWWNAREGPVLDKKDRPRWWHTERGRWRGVTLDFDCAFQRRHFYSNKMRGTVASGPRRAATTWLCASCRKQAGSRAPFSLVATVRPTPPHPTRTAFPRKQIPTPAPRRWISHTQSVSSSSSSSSSRPTETTPITPPSTETHPRLEYYTLFPSTLPHGPPPSGPFAVDVKSLRREFLRLQAAAHPDFHHQAGSSSPEGAAARRNAEAASALINAAFKTLASPLLRAEYLLREQHGVDLAGDERGEFSEADPEVLMTVLEAREAIEEADSEEDLEEVRRANESRIGESEEVLGRAFEEGDVEAAKGEAVRLRYWMNIRESLDNWERGEPVVLQH</sequence>